<reference evidence="3" key="1">
    <citation type="journal article" date="2011" name="Nature">
        <title>Genome sequence and analysis of the tuber crop potato.</title>
        <authorList>
            <consortium name="The Potato Genome Sequencing Consortium"/>
        </authorList>
    </citation>
    <scope>NUCLEOTIDE SEQUENCE [LARGE SCALE GENOMIC DNA]</scope>
    <source>
        <strain evidence="3">cv. DM1-3 516 R44</strain>
    </source>
</reference>
<feature type="region of interest" description="Disordered" evidence="1">
    <location>
        <begin position="139"/>
        <end position="177"/>
    </location>
</feature>
<feature type="compositionally biased region" description="Polar residues" evidence="1">
    <location>
        <begin position="164"/>
        <end position="177"/>
    </location>
</feature>
<protein>
    <submittedName>
        <fullName evidence="2">Uncharacterized protein</fullName>
    </submittedName>
</protein>
<evidence type="ECO:0000313" key="3">
    <source>
        <dbReference type="Proteomes" id="UP000011115"/>
    </source>
</evidence>
<dbReference type="PaxDb" id="4113-PGSC0003DMT400059021"/>
<reference evidence="2" key="2">
    <citation type="submission" date="2015-06" db="UniProtKB">
        <authorList>
            <consortium name="EnsemblPlants"/>
        </authorList>
    </citation>
    <scope>IDENTIFICATION</scope>
    <source>
        <strain evidence="2">DM1-3 516 R44</strain>
    </source>
</reference>
<evidence type="ECO:0000313" key="2">
    <source>
        <dbReference type="EnsemblPlants" id="PGSC0003DMT400059021"/>
    </source>
</evidence>
<evidence type="ECO:0000256" key="1">
    <source>
        <dbReference type="SAM" id="MobiDB-lite"/>
    </source>
</evidence>
<dbReference type="eggNOG" id="ENOG502QR4U">
    <property type="taxonomic scope" value="Eukaryota"/>
</dbReference>
<dbReference type="Gramene" id="PGSC0003DMT400059021">
    <property type="protein sequence ID" value="PGSC0003DMT400059021"/>
    <property type="gene ID" value="PGSC0003DMG400022922"/>
</dbReference>
<sequence>MGIEDKTLLCFCHWGRINKVLPDGLISYKGGTTDHVIAKMGIKYDDFVNAVFDRSGIDPSNKMLYFTVKFDRFSRYRLYTQTEGGQNIPLKAWLKQRNLLNQGTSRMTTGSNGFPCTQTGSQQDAAMTKVACESRKRFRKQTVELSESDDTSISVETEDAEIENGNSPPAGLSNTTKVQLKPLYRSTIQLTPHPDGLSNTNEIK</sequence>
<keyword evidence="3" id="KW-1185">Reference proteome</keyword>
<accession>M1C3N4</accession>
<name>M1C3N4_SOLTU</name>
<dbReference type="EnsemblPlants" id="PGSC0003DMT400059021">
    <property type="protein sequence ID" value="PGSC0003DMT400059021"/>
    <property type="gene ID" value="PGSC0003DMG400022922"/>
</dbReference>
<organism evidence="2 3">
    <name type="scientific">Solanum tuberosum</name>
    <name type="common">Potato</name>
    <dbReference type="NCBI Taxonomy" id="4113"/>
    <lineage>
        <taxon>Eukaryota</taxon>
        <taxon>Viridiplantae</taxon>
        <taxon>Streptophyta</taxon>
        <taxon>Embryophyta</taxon>
        <taxon>Tracheophyta</taxon>
        <taxon>Spermatophyta</taxon>
        <taxon>Magnoliopsida</taxon>
        <taxon>eudicotyledons</taxon>
        <taxon>Gunneridae</taxon>
        <taxon>Pentapetalae</taxon>
        <taxon>asterids</taxon>
        <taxon>lamiids</taxon>
        <taxon>Solanales</taxon>
        <taxon>Solanaceae</taxon>
        <taxon>Solanoideae</taxon>
        <taxon>Solaneae</taxon>
        <taxon>Solanum</taxon>
    </lineage>
</organism>
<feature type="compositionally biased region" description="Acidic residues" evidence="1">
    <location>
        <begin position="146"/>
        <end position="162"/>
    </location>
</feature>
<proteinExistence type="predicted"/>
<dbReference type="Proteomes" id="UP000011115">
    <property type="component" value="Unassembled WGS sequence"/>
</dbReference>
<dbReference type="AlphaFoldDB" id="M1C3N4"/>
<dbReference type="HOGENOM" id="CLU_1345245_0_0_1"/>
<dbReference type="InParanoid" id="M1C3N4"/>